<evidence type="ECO:0000259" key="17">
    <source>
        <dbReference type="SMART" id="SM00965"/>
    </source>
</evidence>
<dbReference type="SMART" id="SM00965">
    <property type="entry name" value="STN"/>
    <property type="match status" value="1"/>
</dbReference>
<keyword evidence="10 13" id="KW-0472">Membrane</keyword>
<keyword evidence="3 13" id="KW-0813">Transport</keyword>
<evidence type="ECO:0000313" key="19">
    <source>
        <dbReference type="Proteomes" id="UP000533306"/>
    </source>
</evidence>
<keyword evidence="7" id="KW-0732">Signal</keyword>
<dbReference type="InterPro" id="IPR011662">
    <property type="entry name" value="Secretin/TonB_short_N"/>
</dbReference>
<evidence type="ECO:0000256" key="9">
    <source>
        <dbReference type="ARBA" id="ARBA00023077"/>
    </source>
</evidence>
<dbReference type="Pfam" id="PF07660">
    <property type="entry name" value="STN"/>
    <property type="match status" value="1"/>
</dbReference>
<keyword evidence="8" id="KW-0408">Iron</keyword>
<evidence type="ECO:0000256" key="14">
    <source>
        <dbReference type="PROSITE-ProRule" id="PRU10144"/>
    </source>
</evidence>
<dbReference type="GO" id="GO:0015344">
    <property type="term" value="F:siderophore uptake transmembrane transporter activity"/>
    <property type="evidence" value="ECO:0007669"/>
    <property type="project" value="TreeGrafter"/>
</dbReference>
<reference evidence="18 19" key="1">
    <citation type="submission" date="2020-08" db="EMBL/GenBank/DDBJ databases">
        <title>Genomic Encyclopedia of Type Strains, Phase IV (KMG-IV): sequencing the most valuable type-strain genomes for metagenomic binning, comparative biology and taxonomic classification.</title>
        <authorList>
            <person name="Goeker M."/>
        </authorList>
    </citation>
    <scope>NUCLEOTIDE SEQUENCE [LARGE SCALE GENOMIC DNA]</scope>
    <source>
        <strain evidence="18 19">DSM 11099</strain>
    </source>
</reference>
<dbReference type="PANTHER" id="PTHR30069:SF41">
    <property type="entry name" value="HEME_HEMOPEXIN UTILIZATION PROTEIN C"/>
    <property type="match status" value="1"/>
</dbReference>
<evidence type="ECO:0000256" key="3">
    <source>
        <dbReference type="ARBA" id="ARBA00022448"/>
    </source>
</evidence>
<dbReference type="Gene3D" id="2.40.170.20">
    <property type="entry name" value="TonB-dependent receptor, beta-barrel domain"/>
    <property type="match status" value="1"/>
</dbReference>
<dbReference type="InterPro" id="IPR036942">
    <property type="entry name" value="Beta-barrel_TonB_sf"/>
</dbReference>
<evidence type="ECO:0000256" key="6">
    <source>
        <dbReference type="ARBA" id="ARBA00022692"/>
    </source>
</evidence>
<evidence type="ECO:0000256" key="5">
    <source>
        <dbReference type="ARBA" id="ARBA00022496"/>
    </source>
</evidence>
<dbReference type="RefSeq" id="WP_183832165.1">
    <property type="nucleotide sequence ID" value="NZ_JACHEU010000003.1"/>
</dbReference>
<keyword evidence="12 13" id="KW-0998">Cell outer membrane</keyword>
<dbReference type="PANTHER" id="PTHR30069">
    <property type="entry name" value="TONB-DEPENDENT OUTER MEMBRANE RECEPTOR"/>
    <property type="match status" value="1"/>
</dbReference>
<keyword evidence="9 15" id="KW-0798">TonB box</keyword>
<evidence type="ECO:0000256" key="13">
    <source>
        <dbReference type="PROSITE-ProRule" id="PRU01360"/>
    </source>
</evidence>
<keyword evidence="5" id="KW-0410">Iron transport</keyword>
<evidence type="ECO:0000256" key="4">
    <source>
        <dbReference type="ARBA" id="ARBA00022452"/>
    </source>
</evidence>
<evidence type="ECO:0000256" key="16">
    <source>
        <dbReference type="SAM" id="MobiDB-lite"/>
    </source>
</evidence>
<evidence type="ECO:0000256" key="2">
    <source>
        <dbReference type="ARBA" id="ARBA00009810"/>
    </source>
</evidence>
<dbReference type="Proteomes" id="UP000533306">
    <property type="component" value="Unassembled WGS sequence"/>
</dbReference>
<feature type="short sequence motif" description="TonB C-terminal box" evidence="14">
    <location>
        <begin position="875"/>
        <end position="892"/>
    </location>
</feature>
<evidence type="ECO:0000256" key="11">
    <source>
        <dbReference type="ARBA" id="ARBA00023170"/>
    </source>
</evidence>
<comment type="similarity">
    <text evidence="2 13 15">Belongs to the TonB-dependent receptor family.</text>
</comment>
<dbReference type="SUPFAM" id="SSF56935">
    <property type="entry name" value="Porins"/>
    <property type="match status" value="1"/>
</dbReference>
<dbReference type="PROSITE" id="PS52016">
    <property type="entry name" value="TONB_DEPENDENT_REC_3"/>
    <property type="match status" value="1"/>
</dbReference>
<dbReference type="InterPro" id="IPR000531">
    <property type="entry name" value="Beta-barrel_TonB"/>
</dbReference>
<gene>
    <name evidence="18" type="ORF">HNR59_003377</name>
</gene>
<feature type="compositionally biased region" description="Polar residues" evidence="16">
    <location>
        <begin position="606"/>
        <end position="623"/>
    </location>
</feature>
<evidence type="ECO:0000256" key="12">
    <source>
        <dbReference type="ARBA" id="ARBA00023237"/>
    </source>
</evidence>
<dbReference type="InterPro" id="IPR039426">
    <property type="entry name" value="TonB-dep_rcpt-like"/>
</dbReference>
<dbReference type="Gene3D" id="3.55.50.30">
    <property type="match status" value="1"/>
</dbReference>
<evidence type="ECO:0000256" key="8">
    <source>
        <dbReference type="ARBA" id="ARBA00023004"/>
    </source>
</evidence>
<evidence type="ECO:0000256" key="1">
    <source>
        <dbReference type="ARBA" id="ARBA00004571"/>
    </source>
</evidence>
<feature type="domain" description="Secretin/TonB short N-terminal" evidence="17">
    <location>
        <begin position="53"/>
        <end position="104"/>
    </location>
</feature>
<dbReference type="GO" id="GO:0009279">
    <property type="term" value="C:cell outer membrane"/>
    <property type="evidence" value="ECO:0007669"/>
    <property type="project" value="UniProtKB-SubCell"/>
</dbReference>
<dbReference type="PROSITE" id="PS01156">
    <property type="entry name" value="TONB_DEPENDENT_REC_2"/>
    <property type="match status" value="1"/>
</dbReference>
<sequence length="892" mass="94824">MRAALLGSIALTTVTGTGPVTAAHAQGTQTLSLNIRAQNLGSALTAFADKAGIRLLFPSQLVAGKTSPALSGTFSREQALSQLLAGSGLVYQFTDAGTVTISDPASASRAPLDASGAVVLGTINVSGLQNASPADAPFSTPAPTAYISGERIERFRGTTPSDMFTGTPGVLSGEARNGSAIDVNIRGMQGMGRVPVSVDGSLSSATVYQGYQGVGNRSYIDPDLIGGISIQKGPGTGAYGGIAGSVSMETLNASDILLDGRNYGVRLKGGFGSNSSGVPALNTVGGMFFSRSKPGSVLGPADMGRPALLEPTRGFGSIAGAARGEGYEFVAAYAGRRNGNYHAGRNGPSAASSEDVGPRSVCRDFGGGFLSCTNYPSYYENTGVSLYRGGEKVLNTSSDTDSWLLKAKLDLLEDHSLELSHTGFRSDHGDIRASILSSLTAVQATQRWTSTAAVDRYSARHRWNPDDNDLVDLRSGLWLTSLDIRNPTSASSRTVIQMGLPDPLRTRVLVGTDTRQWGADVSNTSRFGTALGDISLNYGLSYLHEDTRPTELSRLLEEFLPPNGVRHEWQGFMNANWKPLDWLTIDGSLRYQDFSARDRSTKEDSVANSFAGQQRGRSASGISPTLGVSVEPVEGLQLFARYSEALRMPALAESSALAATYVAPGVRPERAHNWDVGVNYQAGDVLFADDDLKLKLGWFHNDVDDYIARRIVNVTTSFGTSYDGPAVGNIARAKFEGIEFSGHYALGGLKLELGASYYTDMAFCPESGACQRSSLYGDYATNHVPPKYTTSLTASHKFLDDALTLGARATHVGPRTIKADQPTVQGASPFIVPVDWRPYVLVDVFASYEFSESLKADFRIDNVGDVHYVDPLGLANIPGPGRTFWASLSAKF</sequence>
<proteinExistence type="inferred from homology"/>
<keyword evidence="5" id="KW-0406">Ion transport</keyword>
<evidence type="ECO:0000313" key="18">
    <source>
        <dbReference type="EMBL" id="MBB6013983.1"/>
    </source>
</evidence>
<evidence type="ECO:0000256" key="7">
    <source>
        <dbReference type="ARBA" id="ARBA00022729"/>
    </source>
</evidence>
<comment type="subcellular location">
    <subcellularLocation>
        <location evidence="1 13">Cell outer membrane</location>
        <topology evidence="1 13">Multi-pass membrane protein</topology>
    </subcellularLocation>
</comment>
<accession>A0A7W9VWD4</accession>
<dbReference type="InterPro" id="IPR010917">
    <property type="entry name" value="TonB_rcpt_CS"/>
</dbReference>
<evidence type="ECO:0000256" key="10">
    <source>
        <dbReference type="ARBA" id="ARBA00023136"/>
    </source>
</evidence>
<keyword evidence="4 13" id="KW-1134">Transmembrane beta strand</keyword>
<dbReference type="CDD" id="cd01347">
    <property type="entry name" value="ligand_gated_channel"/>
    <property type="match status" value="1"/>
</dbReference>
<organism evidence="18 19">
    <name type="scientific">Aquamicrobium lusatiense</name>
    <dbReference type="NCBI Taxonomy" id="89772"/>
    <lineage>
        <taxon>Bacteria</taxon>
        <taxon>Pseudomonadati</taxon>
        <taxon>Pseudomonadota</taxon>
        <taxon>Alphaproteobacteria</taxon>
        <taxon>Hyphomicrobiales</taxon>
        <taxon>Phyllobacteriaceae</taxon>
        <taxon>Aquamicrobium</taxon>
    </lineage>
</organism>
<dbReference type="Gene3D" id="2.170.130.10">
    <property type="entry name" value="TonB-dependent receptor, plug domain"/>
    <property type="match status" value="1"/>
</dbReference>
<feature type="region of interest" description="Disordered" evidence="16">
    <location>
        <begin position="602"/>
        <end position="624"/>
    </location>
</feature>
<dbReference type="GO" id="GO:0044718">
    <property type="term" value="P:siderophore transmembrane transport"/>
    <property type="evidence" value="ECO:0007669"/>
    <property type="project" value="TreeGrafter"/>
</dbReference>
<dbReference type="InterPro" id="IPR012910">
    <property type="entry name" value="Plug_dom"/>
</dbReference>
<keyword evidence="19" id="KW-1185">Reference proteome</keyword>
<keyword evidence="6 13" id="KW-0812">Transmembrane</keyword>
<dbReference type="EMBL" id="JACHEU010000003">
    <property type="protein sequence ID" value="MBB6013983.1"/>
    <property type="molecule type" value="Genomic_DNA"/>
</dbReference>
<comment type="caution">
    <text evidence="18">The sequence shown here is derived from an EMBL/GenBank/DDBJ whole genome shotgun (WGS) entry which is preliminary data.</text>
</comment>
<dbReference type="AlphaFoldDB" id="A0A7W9VWD4"/>
<name>A0A7W9VWD4_9HYPH</name>
<keyword evidence="11 18" id="KW-0675">Receptor</keyword>
<dbReference type="Pfam" id="PF07715">
    <property type="entry name" value="Plug"/>
    <property type="match status" value="1"/>
</dbReference>
<dbReference type="Pfam" id="PF00593">
    <property type="entry name" value="TonB_dep_Rec_b-barrel"/>
    <property type="match status" value="1"/>
</dbReference>
<protein>
    <submittedName>
        <fullName evidence="18">Hemoglobin/transferrin/lactoferrin receptor protein</fullName>
    </submittedName>
</protein>
<dbReference type="InterPro" id="IPR037066">
    <property type="entry name" value="Plug_dom_sf"/>
</dbReference>
<evidence type="ECO:0000256" key="15">
    <source>
        <dbReference type="RuleBase" id="RU003357"/>
    </source>
</evidence>